<dbReference type="VEuPathDB" id="FungiDB:yc1106_09858"/>
<feature type="compositionally biased region" description="Polar residues" evidence="3">
    <location>
        <begin position="90"/>
        <end position="107"/>
    </location>
</feature>
<dbReference type="InterPro" id="IPR000560">
    <property type="entry name" value="His_Pase_clade-2"/>
</dbReference>
<dbReference type="SUPFAM" id="SSF53254">
    <property type="entry name" value="Phosphoglycerate mutase-like"/>
    <property type="match status" value="1"/>
</dbReference>
<keyword evidence="2" id="KW-0175">Coiled coil</keyword>
<dbReference type="AlphaFoldDB" id="A0A9Q9DY37"/>
<dbReference type="FunFam" id="3.40.50.1240:FF:000065">
    <property type="entry name" value="Similar to histidine acid phosphatase"/>
    <property type="match status" value="1"/>
</dbReference>
<dbReference type="PANTHER" id="PTHR20963:SF14">
    <property type="entry name" value="ACID PHOSPHATASE, PUTATIVE-RELATED"/>
    <property type="match status" value="1"/>
</dbReference>
<evidence type="ECO:0000256" key="1">
    <source>
        <dbReference type="ARBA" id="ARBA00022801"/>
    </source>
</evidence>
<dbReference type="EMBL" id="CP089281">
    <property type="protein sequence ID" value="USP82584.1"/>
    <property type="molecule type" value="Genomic_DNA"/>
</dbReference>
<evidence type="ECO:0000256" key="3">
    <source>
        <dbReference type="SAM" id="MobiDB-lite"/>
    </source>
</evidence>
<evidence type="ECO:0000256" key="2">
    <source>
        <dbReference type="SAM" id="Coils"/>
    </source>
</evidence>
<feature type="compositionally biased region" description="Polar residues" evidence="3">
    <location>
        <begin position="276"/>
        <end position="285"/>
    </location>
</feature>
<dbReference type="PANTHER" id="PTHR20963">
    <property type="entry name" value="MULTIPLE INOSITOL POLYPHOSPHATE PHOSPHATASE-RELATED"/>
    <property type="match status" value="1"/>
</dbReference>
<feature type="region of interest" description="Disordered" evidence="3">
    <location>
        <begin position="269"/>
        <end position="290"/>
    </location>
</feature>
<evidence type="ECO:0000313" key="5">
    <source>
        <dbReference type="Proteomes" id="UP001056012"/>
    </source>
</evidence>
<dbReference type="Proteomes" id="UP001056012">
    <property type="component" value="Chromosome 8"/>
</dbReference>
<accession>A0A9Q9DY37</accession>
<feature type="region of interest" description="Disordered" evidence="3">
    <location>
        <begin position="1"/>
        <end position="127"/>
    </location>
</feature>
<dbReference type="Pfam" id="PF00328">
    <property type="entry name" value="His_Phos_2"/>
    <property type="match status" value="1"/>
</dbReference>
<feature type="compositionally biased region" description="Polar residues" evidence="3">
    <location>
        <begin position="33"/>
        <end position="51"/>
    </location>
</feature>
<reference evidence="4" key="1">
    <citation type="submission" date="2021-12" db="EMBL/GenBank/DDBJ databases">
        <title>Curvularia clavata genome.</title>
        <authorList>
            <person name="Cao Y."/>
        </authorList>
    </citation>
    <scope>NUCLEOTIDE SEQUENCE</scope>
    <source>
        <strain evidence="4">Yc1106</strain>
    </source>
</reference>
<dbReference type="Gene3D" id="3.40.50.1240">
    <property type="entry name" value="Phosphoglycerate mutase-like"/>
    <property type="match status" value="1"/>
</dbReference>
<sequence>MWAPNRAKPASHRTPSIHSIASIQSASRPVSMHSPQLQQQPPSYDSDNYSELGSDDEQTYPPRTNTAPLAWSRPQAGSPANLMAKKMESQVVTPQPANVQHQSQPNLQPRPIDDDATSRSSTLDGQEDEVIYSLKKSASQSAIKMSLTGQEPVSPAPAPHLPGPLESQLAALMSKLIHIEQANPAASVTPEEFTEMKNRLKALEDEKKVWWKRHEAIWSLRDEDVENNIKIRGMLAKARRELEATKALRDEDLNNVQIVRSKLAEKTRELERLQAQGPTGRSSPNRPRMSSFYERRDTTDLFTAAKVAALEQRALELEKRNSDLVEQLGTTQSGSIDDLNRAAAHQAWKSTVADLEAKLKAKDAQIQQLRSGAGGASAATAAGQMDWYRIEALLEEHASYRESVGGRLQALRSEKEILMKDLHRKENECQALELKVQMLQRRSALVSLLVAANAVGVYAGSSFDPLRHLAGIAPYFEDPQADPKPPQGCNVTRASYLIRHAAIYANDFDYEEYIEPFTDKLKNTTANWRSAGPLDFLAKWQSPITDSELEDLTTIGRLESYKLGVDVRLRYPSFKDPKRVWTSTAERTELSTSSFIDGLVAESNNTKLVPVREDAARGADSLTPYKGCPKYSSSFGSKQSSEYQKIYTKPIIGRFNTYAPSFNFTASDIVAMQQLCGYETVIRGSSPFCDLDLFSEDEWLSFEYMNDIMYFYNTGYGSEQLAGTLGFPWLNASAQLLLSDNADQDLYVSFTHRELPPTVAVAMGLFNNSAYSGANNPNATMPLNRQNHGRVWRSSRILPFLSNFAIEKMTCDSYGFDAGDYFRVLVNKDPQQMSCADGPGESCSKSAFEGFIQEKKTRFGGFTEFCEPEYRNSTDALTIYSGDN</sequence>
<feature type="region of interest" description="Disordered" evidence="3">
    <location>
        <begin position="143"/>
        <end position="164"/>
    </location>
</feature>
<feature type="compositionally biased region" description="Low complexity" evidence="3">
    <location>
        <begin position="16"/>
        <end position="27"/>
    </location>
</feature>
<organism evidence="4 5">
    <name type="scientific">Curvularia clavata</name>
    <dbReference type="NCBI Taxonomy" id="95742"/>
    <lineage>
        <taxon>Eukaryota</taxon>
        <taxon>Fungi</taxon>
        <taxon>Dikarya</taxon>
        <taxon>Ascomycota</taxon>
        <taxon>Pezizomycotina</taxon>
        <taxon>Dothideomycetes</taxon>
        <taxon>Pleosporomycetidae</taxon>
        <taxon>Pleosporales</taxon>
        <taxon>Pleosporineae</taxon>
        <taxon>Pleosporaceae</taxon>
        <taxon>Curvularia</taxon>
    </lineage>
</organism>
<dbReference type="GO" id="GO:0009277">
    <property type="term" value="C:fungal-type cell wall"/>
    <property type="evidence" value="ECO:0007669"/>
    <property type="project" value="TreeGrafter"/>
</dbReference>
<dbReference type="InterPro" id="IPR029033">
    <property type="entry name" value="His_PPase_superfam"/>
</dbReference>
<evidence type="ECO:0000313" key="4">
    <source>
        <dbReference type="EMBL" id="USP82584.1"/>
    </source>
</evidence>
<gene>
    <name evidence="4" type="ORF">yc1106_09858</name>
</gene>
<dbReference type="CDD" id="cd07061">
    <property type="entry name" value="HP_HAP_like"/>
    <property type="match status" value="1"/>
</dbReference>
<proteinExistence type="predicted"/>
<dbReference type="OrthoDB" id="6509975at2759"/>
<keyword evidence="1" id="KW-0378">Hydrolase</keyword>
<keyword evidence="5" id="KW-1185">Reference proteome</keyword>
<dbReference type="GO" id="GO:0003993">
    <property type="term" value="F:acid phosphatase activity"/>
    <property type="evidence" value="ECO:0007669"/>
    <property type="project" value="TreeGrafter"/>
</dbReference>
<feature type="coiled-coil region" evidence="2">
    <location>
        <begin position="408"/>
        <end position="442"/>
    </location>
</feature>
<protein>
    <submittedName>
        <fullName evidence="4">Uncharacterized protein</fullName>
    </submittedName>
</protein>
<name>A0A9Q9DY37_CURCL</name>